<evidence type="ECO:0000313" key="2">
    <source>
        <dbReference type="Proteomes" id="UP000198641"/>
    </source>
</evidence>
<dbReference type="Proteomes" id="UP000198641">
    <property type="component" value="Unassembled WGS sequence"/>
</dbReference>
<accession>A0A1G7SFX4</accession>
<organism evidence="1 2">
    <name type="scientific">Onishia taeanensis</name>
    <dbReference type="NCBI Taxonomy" id="284577"/>
    <lineage>
        <taxon>Bacteria</taxon>
        <taxon>Pseudomonadati</taxon>
        <taxon>Pseudomonadota</taxon>
        <taxon>Gammaproteobacteria</taxon>
        <taxon>Oceanospirillales</taxon>
        <taxon>Halomonadaceae</taxon>
        <taxon>Onishia</taxon>
    </lineage>
</organism>
<evidence type="ECO:0000313" key="1">
    <source>
        <dbReference type="EMBL" id="SDG21110.1"/>
    </source>
</evidence>
<proteinExistence type="predicted"/>
<dbReference type="AlphaFoldDB" id="A0A1G7SFX4"/>
<reference evidence="1 2" key="1">
    <citation type="submission" date="2016-10" db="EMBL/GenBank/DDBJ databases">
        <authorList>
            <person name="de Groot N.N."/>
        </authorList>
    </citation>
    <scope>NUCLEOTIDE SEQUENCE [LARGE SCALE GENOMIC DNA]</scope>
    <source>
        <strain evidence="1 2">BH539</strain>
    </source>
</reference>
<sequence>MAAAADNLSDAQNSHANNYLQEFRMNYTEAKEHAEGRLHQIFAMPYEAFDNDVPERKLHLRVALQALMGEALREERLSLQVLHGWENGACAAEDLHHHEHRLHGKDDIADSLAYYRDALANLTPLPVDTDTLLAAPLANAIASAEQNGASIDAETRDSPARWPDFPRGLALYTFFKVYHRLTYGEDDAYRSICCKTAAGLREIHEFHLEEGEFAIVTPLADAPAGDVKLVLHVSQVEPVLALLSDLN</sequence>
<keyword evidence="2" id="KW-1185">Reference proteome</keyword>
<protein>
    <submittedName>
        <fullName evidence="1">Uncharacterized protein</fullName>
    </submittedName>
</protein>
<gene>
    <name evidence="1" type="ORF">SAMN05216571_106105</name>
</gene>
<dbReference type="EMBL" id="FNCI01000006">
    <property type="protein sequence ID" value="SDG21110.1"/>
    <property type="molecule type" value="Genomic_DNA"/>
</dbReference>
<name>A0A1G7SFX4_9GAMM</name>